<evidence type="ECO:0000256" key="3">
    <source>
        <dbReference type="ARBA" id="ARBA00005254"/>
    </source>
</evidence>
<dbReference type="InterPro" id="IPR014748">
    <property type="entry name" value="Enoyl-CoA_hydra_C"/>
</dbReference>
<comment type="pathway">
    <text evidence="2">Lipid metabolism; fatty acid beta-oxidation.</text>
</comment>
<evidence type="ECO:0000256" key="9">
    <source>
        <dbReference type="SAM" id="Coils"/>
    </source>
</evidence>
<protein>
    <submittedName>
        <fullName evidence="10">Crotonase/enoyl-CoA hydratase family protein</fullName>
    </submittedName>
</protein>
<dbReference type="GO" id="GO:0005737">
    <property type="term" value="C:cytoplasm"/>
    <property type="evidence" value="ECO:0007669"/>
    <property type="project" value="UniProtKB-ARBA"/>
</dbReference>
<dbReference type="GO" id="GO:0051750">
    <property type="term" value="F:delta(3,5)-delta(2,4)-dienoyl-CoA isomerase activity"/>
    <property type="evidence" value="ECO:0007669"/>
    <property type="project" value="TreeGrafter"/>
</dbReference>
<dbReference type="Gene3D" id="1.10.12.10">
    <property type="entry name" value="Lyase 2-enoyl-coa Hydratase, Chain A, domain 2"/>
    <property type="match status" value="1"/>
</dbReference>
<comment type="subcellular location">
    <subcellularLocation>
        <location evidence="1">Peroxisome</location>
    </subcellularLocation>
</comment>
<organism evidence="10 11">
    <name type="scientific">Motiliproteus coralliicola</name>
    <dbReference type="NCBI Taxonomy" id="2283196"/>
    <lineage>
        <taxon>Bacteria</taxon>
        <taxon>Pseudomonadati</taxon>
        <taxon>Pseudomonadota</taxon>
        <taxon>Gammaproteobacteria</taxon>
        <taxon>Oceanospirillales</taxon>
        <taxon>Oceanospirillaceae</taxon>
        <taxon>Motiliproteus</taxon>
    </lineage>
</organism>
<comment type="similarity">
    <text evidence="3">Belongs to the enoyl-CoA hydratase/isomerase family.</text>
</comment>
<evidence type="ECO:0000256" key="1">
    <source>
        <dbReference type="ARBA" id="ARBA00004275"/>
    </source>
</evidence>
<dbReference type="AlphaFoldDB" id="A0A369WW47"/>
<keyword evidence="7" id="KW-0576">Peroxisome</keyword>
<dbReference type="InterPro" id="IPR001753">
    <property type="entry name" value="Enoyl-CoA_hydra/iso"/>
</dbReference>
<dbReference type="InterPro" id="IPR029045">
    <property type="entry name" value="ClpP/crotonase-like_dom_sf"/>
</dbReference>
<dbReference type="OrthoDB" id="9807606at2"/>
<dbReference type="Proteomes" id="UP000253769">
    <property type="component" value="Unassembled WGS sequence"/>
</dbReference>
<evidence type="ECO:0000256" key="2">
    <source>
        <dbReference type="ARBA" id="ARBA00005005"/>
    </source>
</evidence>
<evidence type="ECO:0000256" key="4">
    <source>
        <dbReference type="ARBA" id="ARBA00022832"/>
    </source>
</evidence>
<dbReference type="Gene3D" id="3.90.226.10">
    <property type="entry name" value="2-enoyl-CoA Hydratase, Chain A, domain 1"/>
    <property type="match status" value="1"/>
</dbReference>
<dbReference type="GO" id="GO:0006635">
    <property type="term" value="P:fatty acid beta-oxidation"/>
    <property type="evidence" value="ECO:0007669"/>
    <property type="project" value="UniProtKB-UniPathway"/>
</dbReference>
<keyword evidence="8" id="KW-0413">Isomerase</keyword>
<evidence type="ECO:0000256" key="8">
    <source>
        <dbReference type="ARBA" id="ARBA00023235"/>
    </source>
</evidence>
<keyword evidence="4" id="KW-0276">Fatty acid metabolism</keyword>
<dbReference type="SUPFAM" id="SSF52096">
    <property type="entry name" value="ClpP/crotonase"/>
    <property type="match status" value="1"/>
</dbReference>
<proteinExistence type="inferred from homology"/>
<dbReference type="PANTHER" id="PTHR43149:SF1">
    <property type="entry name" value="DELTA(3,5)-DELTA(2,4)-DIENOYL-COA ISOMERASE, MITOCHONDRIAL"/>
    <property type="match status" value="1"/>
</dbReference>
<gene>
    <name evidence="10" type="ORF">DV711_06830</name>
</gene>
<dbReference type="Pfam" id="PF00378">
    <property type="entry name" value="ECH_1"/>
    <property type="match status" value="1"/>
</dbReference>
<reference evidence="10 11" key="1">
    <citation type="submission" date="2018-07" db="EMBL/GenBank/DDBJ databases">
        <title>Motiliproteus coralliicola sp. nov., a bacterium isolated from Coral.</title>
        <authorList>
            <person name="Wang G."/>
        </authorList>
    </citation>
    <scope>NUCLEOTIDE SEQUENCE [LARGE SCALE GENOMIC DNA]</scope>
    <source>
        <strain evidence="10 11">C34</strain>
    </source>
</reference>
<dbReference type="InterPro" id="IPR045002">
    <property type="entry name" value="Ech1-like"/>
</dbReference>
<keyword evidence="5" id="KW-0007">Acetylation</keyword>
<feature type="coiled-coil region" evidence="9">
    <location>
        <begin position="89"/>
        <end position="116"/>
    </location>
</feature>
<evidence type="ECO:0000256" key="7">
    <source>
        <dbReference type="ARBA" id="ARBA00023140"/>
    </source>
</evidence>
<name>A0A369WW47_9GAMM</name>
<dbReference type="FunFam" id="1.10.12.10:FF:000004">
    <property type="entry name" value="Delta3,5-delta2,4-dienoyl-CoA isomerase"/>
    <property type="match status" value="1"/>
</dbReference>
<dbReference type="FunFam" id="3.90.226.10:FF:000024">
    <property type="entry name" value="Delta3,5-delta2,4-dienoyl-CoA isomerase"/>
    <property type="match status" value="1"/>
</dbReference>
<evidence type="ECO:0000256" key="5">
    <source>
        <dbReference type="ARBA" id="ARBA00022990"/>
    </source>
</evidence>
<comment type="caution">
    <text evidence="10">The sequence shown here is derived from an EMBL/GenBank/DDBJ whole genome shotgun (WGS) entry which is preliminary data.</text>
</comment>
<dbReference type="PANTHER" id="PTHR43149">
    <property type="entry name" value="ENOYL-COA HYDRATASE"/>
    <property type="match status" value="1"/>
</dbReference>
<dbReference type="NCBIfam" id="NF004794">
    <property type="entry name" value="PRK06142.1"/>
    <property type="match status" value="1"/>
</dbReference>
<dbReference type="CDD" id="cd06558">
    <property type="entry name" value="crotonase-like"/>
    <property type="match status" value="1"/>
</dbReference>
<keyword evidence="11" id="KW-1185">Reference proteome</keyword>
<evidence type="ECO:0000313" key="10">
    <source>
        <dbReference type="EMBL" id="RDE25259.1"/>
    </source>
</evidence>
<keyword evidence="9" id="KW-0175">Coiled coil</keyword>
<sequence length="278" mass="30588">MSSADNSHIECPNFETLSLSLADGIATVSLNNPDKANAMNAAMWRELQQCFEWIDSEPGARVAILAGEGRHFCAGIDITAMADFIPRHTKDQQRINEQLRLNIKRLQGNLTAIERCRKPVLAAIQGACIGGGVDMICCADMRYASRDAYFTIKEIDLALTADVGTLQRLPHLIGRGQANELALTGRRCEADEAQQLGLVNRVYDDSAQMLDEVGKLAADIAAKSPLAIRGTKEMLLYSRDHSVEDGLNYVATWNSAMLHQQEMFKAAMSKAQTPEFED</sequence>
<accession>A0A369WW47</accession>
<evidence type="ECO:0000313" key="11">
    <source>
        <dbReference type="Proteomes" id="UP000253769"/>
    </source>
</evidence>
<dbReference type="EMBL" id="QQOH01000001">
    <property type="protein sequence ID" value="RDE25259.1"/>
    <property type="molecule type" value="Genomic_DNA"/>
</dbReference>
<dbReference type="RefSeq" id="WP_114694854.1">
    <property type="nucleotide sequence ID" value="NZ_QQOH01000001.1"/>
</dbReference>
<dbReference type="UniPathway" id="UPA00659"/>
<evidence type="ECO:0000256" key="6">
    <source>
        <dbReference type="ARBA" id="ARBA00023098"/>
    </source>
</evidence>
<keyword evidence="6" id="KW-0443">Lipid metabolism</keyword>